<evidence type="ECO:0000256" key="3">
    <source>
        <dbReference type="ARBA" id="ARBA00022475"/>
    </source>
</evidence>
<dbReference type="InterPro" id="IPR050833">
    <property type="entry name" value="Poly_Biosynth_Transport"/>
</dbReference>
<feature type="transmembrane region" description="Helical" evidence="7">
    <location>
        <begin position="420"/>
        <end position="441"/>
    </location>
</feature>
<dbReference type="OrthoDB" id="3609824at2"/>
<dbReference type="PANTHER" id="PTHR30250:SF10">
    <property type="entry name" value="LIPOPOLYSACCHARIDE BIOSYNTHESIS PROTEIN WZXC"/>
    <property type="match status" value="1"/>
</dbReference>
<feature type="transmembrane region" description="Helical" evidence="7">
    <location>
        <begin position="363"/>
        <end position="383"/>
    </location>
</feature>
<comment type="similarity">
    <text evidence="2">Belongs to the polysaccharide synthase family.</text>
</comment>
<keyword evidence="9" id="KW-1185">Reference proteome</keyword>
<name>A0A543GAK6_9PSEU</name>
<keyword evidence="5 7" id="KW-1133">Transmembrane helix</keyword>
<dbReference type="EMBL" id="VFPH01000001">
    <property type="protein sequence ID" value="TQM43093.1"/>
    <property type="molecule type" value="Genomic_DNA"/>
</dbReference>
<feature type="transmembrane region" description="Helical" evidence="7">
    <location>
        <begin position="389"/>
        <end position="408"/>
    </location>
</feature>
<feature type="transmembrane region" description="Helical" evidence="7">
    <location>
        <begin position="297"/>
        <end position="324"/>
    </location>
</feature>
<dbReference type="RefSeq" id="WP_142096104.1">
    <property type="nucleotide sequence ID" value="NZ_VFPH01000001.1"/>
</dbReference>
<evidence type="ECO:0000256" key="2">
    <source>
        <dbReference type="ARBA" id="ARBA00007430"/>
    </source>
</evidence>
<dbReference type="AlphaFoldDB" id="A0A543GAK6"/>
<dbReference type="Pfam" id="PF13440">
    <property type="entry name" value="Polysacc_synt_3"/>
    <property type="match status" value="1"/>
</dbReference>
<feature type="transmembrane region" description="Helical" evidence="7">
    <location>
        <begin position="88"/>
        <end position="112"/>
    </location>
</feature>
<feature type="transmembrane region" description="Helical" evidence="7">
    <location>
        <begin position="50"/>
        <end position="67"/>
    </location>
</feature>
<feature type="transmembrane region" description="Helical" evidence="7">
    <location>
        <begin position="453"/>
        <end position="478"/>
    </location>
</feature>
<dbReference type="Proteomes" id="UP000319818">
    <property type="component" value="Unassembled WGS sequence"/>
</dbReference>
<feature type="transmembrane region" description="Helical" evidence="7">
    <location>
        <begin position="156"/>
        <end position="179"/>
    </location>
</feature>
<feature type="transmembrane region" description="Helical" evidence="7">
    <location>
        <begin position="21"/>
        <end position="44"/>
    </location>
</feature>
<accession>A0A543GAK6</accession>
<feature type="transmembrane region" description="Helical" evidence="7">
    <location>
        <begin position="330"/>
        <end position="351"/>
    </location>
</feature>
<feature type="transmembrane region" description="Helical" evidence="7">
    <location>
        <begin position="185"/>
        <end position="202"/>
    </location>
</feature>
<reference evidence="8 9" key="1">
    <citation type="submission" date="2019-06" db="EMBL/GenBank/DDBJ databases">
        <title>Sequencing the genomes of 1000 actinobacteria strains.</title>
        <authorList>
            <person name="Klenk H.-P."/>
        </authorList>
    </citation>
    <scope>NUCLEOTIDE SEQUENCE [LARGE SCALE GENOMIC DNA]</scope>
    <source>
        <strain evidence="8 9">DSM 45511</strain>
    </source>
</reference>
<evidence type="ECO:0000313" key="9">
    <source>
        <dbReference type="Proteomes" id="UP000319818"/>
    </source>
</evidence>
<keyword evidence="3" id="KW-1003">Cell membrane</keyword>
<protein>
    <submittedName>
        <fullName evidence="8">PST family polysaccharide transporter</fullName>
    </submittedName>
</protein>
<keyword evidence="4 7" id="KW-0812">Transmembrane</keyword>
<evidence type="ECO:0000256" key="7">
    <source>
        <dbReference type="SAM" id="Phobius"/>
    </source>
</evidence>
<comment type="subcellular location">
    <subcellularLocation>
        <location evidence="1">Cell membrane</location>
        <topology evidence="1">Multi-pass membrane protein</topology>
    </subcellularLocation>
</comment>
<gene>
    <name evidence="8" type="ORF">FB388_0434</name>
</gene>
<evidence type="ECO:0000256" key="6">
    <source>
        <dbReference type="ARBA" id="ARBA00023136"/>
    </source>
</evidence>
<keyword evidence="6 7" id="KW-0472">Membrane</keyword>
<dbReference type="PANTHER" id="PTHR30250">
    <property type="entry name" value="PST FAMILY PREDICTED COLANIC ACID TRANSPORTER"/>
    <property type="match status" value="1"/>
</dbReference>
<proteinExistence type="inferred from homology"/>
<evidence type="ECO:0000256" key="4">
    <source>
        <dbReference type="ARBA" id="ARBA00022692"/>
    </source>
</evidence>
<feature type="transmembrane region" description="Helical" evidence="7">
    <location>
        <begin position="118"/>
        <end position="136"/>
    </location>
</feature>
<organism evidence="8 9">
    <name type="scientific">Pseudonocardia cypriaca</name>
    <dbReference type="NCBI Taxonomy" id="882449"/>
    <lineage>
        <taxon>Bacteria</taxon>
        <taxon>Bacillati</taxon>
        <taxon>Actinomycetota</taxon>
        <taxon>Actinomycetes</taxon>
        <taxon>Pseudonocardiales</taxon>
        <taxon>Pseudonocardiaceae</taxon>
        <taxon>Pseudonocardia</taxon>
    </lineage>
</organism>
<evidence type="ECO:0000256" key="1">
    <source>
        <dbReference type="ARBA" id="ARBA00004651"/>
    </source>
</evidence>
<evidence type="ECO:0000313" key="8">
    <source>
        <dbReference type="EMBL" id="TQM43093.1"/>
    </source>
</evidence>
<comment type="caution">
    <text evidence="8">The sequence shown here is derived from an EMBL/GenBank/DDBJ whole genome shotgun (WGS) entry which is preliminary data.</text>
</comment>
<dbReference type="GO" id="GO:0005886">
    <property type="term" value="C:plasma membrane"/>
    <property type="evidence" value="ECO:0007669"/>
    <property type="project" value="UniProtKB-SubCell"/>
</dbReference>
<evidence type="ECO:0000256" key="5">
    <source>
        <dbReference type="ARBA" id="ARBA00022989"/>
    </source>
</evidence>
<sequence>MTAGTTPGAPALGGKIKRVAAASAAAMFVGEAVSLVQTIVLARLLTPAEVGLFAAGTVLTMFLSDMSESGLRAGLVQRERDVADAAETVFRGTIVTGLLMSLGAFAAAPLVGIAFDDAAAGAVAAVCSGALFLHALTNVPEAMLQRQFSVKRRLVVGPLVSISFAVTAITLALLGYGVWSLVAGSYVSYVVWLAGLWAITDWRPGRGRATWRMWRELVRYGFPVTVNFVGARAQQAIEAVAVGRGLSTTDLGFYRYATRISRLPVNAIVDIVANALFPAFSRMAEDRERMRASYLRALGAVTVFAVVVSGLIIAAGEAAVVVLLGEPWRAAGAAVVAMAGLGIGKAFVCVSEEAIKGSGRTRMLNWLTGTEFVVGVASLVLIIPFGLLGVGLAISTTALTAGVVGLNLSRSAAGVSGRDMVSVIVPPLAAGAVAVAAVFALEHHVLHSDTHGLLIGFLLLVVDLLAFLAVYAAALAVVARATLRTVVLPLVKGRR</sequence>